<dbReference type="CDD" id="cd10285">
    <property type="entry name" value="somatotropin_like"/>
    <property type="match status" value="1"/>
</dbReference>
<dbReference type="PANTHER" id="PTHR11417:SF2">
    <property type="entry name" value="SOMATOTROPIN"/>
    <property type="match status" value="1"/>
</dbReference>
<keyword evidence="8 12" id="KW-0862">Zinc</keyword>
<accession>F7H8S0</accession>
<keyword evidence="6 12" id="KW-0479">Metal-binding</keyword>
<evidence type="ECO:0000256" key="11">
    <source>
        <dbReference type="ARBA" id="ARBA00049615"/>
    </source>
</evidence>
<keyword evidence="9" id="KW-1015">Disulfide bond</keyword>
<dbReference type="GO" id="GO:0005179">
    <property type="term" value="F:hormone activity"/>
    <property type="evidence" value="ECO:0007669"/>
    <property type="project" value="UniProtKB-KW"/>
</dbReference>
<dbReference type="InterPro" id="IPR034975">
    <property type="entry name" value="Somatotropin"/>
</dbReference>
<dbReference type="STRING" id="9483.ENSCJAP00000036175"/>
<dbReference type="Gene3D" id="1.20.1250.10">
    <property type="match status" value="1"/>
</dbReference>
<evidence type="ECO:0000256" key="4">
    <source>
        <dbReference type="ARBA" id="ARBA00022525"/>
    </source>
</evidence>
<keyword evidence="15" id="KW-1185">Reference proteome</keyword>
<dbReference type="InterPro" id="IPR009079">
    <property type="entry name" value="4_helix_cytokine-like_core"/>
</dbReference>
<evidence type="ECO:0000256" key="5">
    <source>
        <dbReference type="ARBA" id="ARBA00022702"/>
    </source>
</evidence>
<evidence type="ECO:0000313" key="14">
    <source>
        <dbReference type="Ensembl" id="ENSCJAP00000036175.3"/>
    </source>
</evidence>
<name>F7H8S0_CALJA</name>
<feature type="binding site" evidence="12">
    <location>
        <position position="231"/>
    </location>
    <ligand>
        <name>Zn(2+)</name>
        <dbReference type="ChEBI" id="CHEBI:29105"/>
    </ligand>
</feature>
<keyword evidence="4" id="KW-0964">Secreted</keyword>
<reference evidence="14" key="2">
    <citation type="submission" date="2025-08" db="UniProtKB">
        <authorList>
            <consortium name="Ensembl"/>
        </authorList>
    </citation>
    <scope>IDENTIFICATION</scope>
</reference>
<evidence type="ECO:0000313" key="15">
    <source>
        <dbReference type="Proteomes" id="UP000008225"/>
    </source>
</evidence>
<dbReference type="GO" id="GO:0008083">
    <property type="term" value="F:growth factor activity"/>
    <property type="evidence" value="ECO:0007669"/>
    <property type="project" value="TreeGrafter"/>
</dbReference>
<evidence type="ECO:0000256" key="1">
    <source>
        <dbReference type="ARBA" id="ARBA00004613"/>
    </source>
</evidence>
<evidence type="ECO:0000256" key="2">
    <source>
        <dbReference type="ARBA" id="ARBA00008474"/>
    </source>
</evidence>
<dbReference type="GO" id="GO:0005737">
    <property type="term" value="C:cytoplasm"/>
    <property type="evidence" value="ECO:0007669"/>
    <property type="project" value="UniProtKB-ARBA"/>
</dbReference>
<dbReference type="GO" id="GO:0045927">
    <property type="term" value="P:positive regulation of growth"/>
    <property type="evidence" value="ECO:0007669"/>
    <property type="project" value="TreeGrafter"/>
</dbReference>
<dbReference type="GO" id="GO:0005615">
    <property type="term" value="C:extracellular space"/>
    <property type="evidence" value="ECO:0007669"/>
    <property type="project" value="InterPro"/>
</dbReference>
<dbReference type="SUPFAM" id="SSF47266">
    <property type="entry name" value="4-helical cytokines"/>
    <property type="match status" value="1"/>
</dbReference>
<comment type="subcellular location">
    <subcellularLocation>
        <location evidence="1 13">Secreted</location>
    </subcellularLocation>
</comment>
<comment type="similarity">
    <text evidence="2 13">Belongs to the somatotropin/prolactin family.</text>
</comment>
<protein>
    <recommendedName>
        <fullName evidence="3">Somatotropin</fullName>
    </recommendedName>
    <alternativeName>
        <fullName evidence="10">Growth hormone</fullName>
    </alternativeName>
</protein>
<dbReference type="FunFam" id="1.20.1250.10:FF:000012">
    <property type="entry name" value="Growth hormone 1"/>
    <property type="match status" value="1"/>
</dbReference>
<proteinExistence type="inferred from homology"/>
<dbReference type="Ensembl" id="ENSCJAT00000038203.5">
    <property type="protein sequence ID" value="ENSCJAP00000036175.3"/>
    <property type="gene ID" value="ENSCJAG00000075159.1"/>
</dbReference>
<dbReference type="GO" id="GO:0005131">
    <property type="term" value="F:growth hormone receptor binding"/>
    <property type="evidence" value="ECO:0007669"/>
    <property type="project" value="InterPro"/>
</dbReference>
<dbReference type="InterPro" id="IPR018116">
    <property type="entry name" value="Somatotropin_CS"/>
</dbReference>
<dbReference type="InterPro" id="IPR001400">
    <property type="entry name" value="Somatotropin/Prolactin"/>
</dbReference>
<dbReference type="GO" id="GO:0048513">
    <property type="term" value="P:animal organ development"/>
    <property type="evidence" value="ECO:0007669"/>
    <property type="project" value="TreeGrafter"/>
</dbReference>
<dbReference type="Proteomes" id="UP000008225">
    <property type="component" value="Chromosome 5"/>
</dbReference>
<dbReference type="GeneTree" id="ENSGT00950000182818"/>
<dbReference type="GO" id="GO:0012505">
    <property type="term" value="C:endomembrane system"/>
    <property type="evidence" value="ECO:0007669"/>
    <property type="project" value="UniProtKB-ARBA"/>
</dbReference>
<dbReference type="GO" id="GO:0031667">
    <property type="term" value="P:response to nutrient levels"/>
    <property type="evidence" value="ECO:0007669"/>
    <property type="project" value="TreeGrafter"/>
</dbReference>
<sequence>MFLVPGGRLKKTAPEQEHWPLAFWLPPFPYTISPGSRMSLLMAFALLCLPWLQETGALPRIPLSRLFGDAMLRARQLHHLALETYREFEKNCVPKEQKYFFLRNPETFVCFSESIPTPFHKEEMLGKSNVELLHISLLLIQSWLEPMQRLGSIFANSQLHSIVNTDVYEYLKDLEEGIQTLTGRLEDGSPQTGEIFRQTYSKFDRSLHNDDTLLKNYWLLFCFRKDMSKVETFLRIVQCHSVEGSCGF</sequence>
<reference evidence="14" key="1">
    <citation type="submission" date="2009-03" db="EMBL/GenBank/DDBJ databases">
        <authorList>
            <person name="Warren W."/>
            <person name="Ye L."/>
            <person name="Minx P."/>
            <person name="Worley K."/>
            <person name="Gibbs R."/>
            <person name="Wilson R.K."/>
        </authorList>
    </citation>
    <scope>NUCLEOTIDE SEQUENCE [LARGE SCALE GENOMIC DNA]</scope>
</reference>
<dbReference type="GO" id="GO:0046872">
    <property type="term" value="F:metal ion binding"/>
    <property type="evidence" value="ECO:0007669"/>
    <property type="project" value="UniProtKB-KW"/>
</dbReference>
<evidence type="ECO:0000256" key="12">
    <source>
        <dbReference type="PIRSR" id="PIRSR601400-1"/>
    </source>
</evidence>
<evidence type="ECO:0000256" key="7">
    <source>
        <dbReference type="ARBA" id="ARBA00022729"/>
    </source>
</evidence>
<dbReference type="PROSITE" id="PS00338">
    <property type="entry name" value="SOMATOTROPIN_2"/>
    <property type="match status" value="1"/>
</dbReference>
<evidence type="ECO:0000256" key="13">
    <source>
        <dbReference type="RuleBase" id="RU003618"/>
    </source>
</evidence>
<dbReference type="PANTHER" id="PTHR11417">
    <property type="entry name" value="SOMATOTROPIN,PROLACTIN"/>
    <property type="match status" value="1"/>
</dbReference>
<dbReference type="PRINTS" id="PR00836">
    <property type="entry name" value="SOMATOTROPIN"/>
</dbReference>
<evidence type="ECO:0000256" key="9">
    <source>
        <dbReference type="ARBA" id="ARBA00023157"/>
    </source>
</evidence>
<dbReference type="Pfam" id="PF00103">
    <property type="entry name" value="Hormone_1"/>
    <property type="match status" value="1"/>
</dbReference>
<reference evidence="14" key="3">
    <citation type="submission" date="2025-09" db="UniProtKB">
        <authorList>
            <consortium name="Ensembl"/>
        </authorList>
    </citation>
    <scope>IDENTIFICATION</scope>
</reference>
<gene>
    <name evidence="14" type="primary">GH1P6</name>
</gene>
<evidence type="ECO:0000256" key="3">
    <source>
        <dbReference type="ARBA" id="ARBA00018367"/>
    </source>
</evidence>
<comment type="function">
    <text evidence="11">Plays an important role in growth control. Its major role in stimulating body growth is to stimulate the liver and other tissues to secrete IGF1. It stimulates both the differentiation and proliferation of myoblasts. It also stimulates amino acid uptake and protein synthesis in muscle and other tissues.</text>
</comment>
<evidence type="ECO:0000256" key="10">
    <source>
        <dbReference type="ARBA" id="ARBA00032367"/>
    </source>
</evidence>
<keyword evidence="7" id="KW-0732">Signal</keyword>
<evidence type="ECO:0000256" key="8">
    <source>
        <dbReference type="ARBA" id="ARBA00022833"/>
    </source>
</evidence>
<dbReference type="GO" id="GO:0060396">
    <property type="term" value="P:growth hormone receptor signaling pathway"/>
    <property type="evidence" value="ECO:0007669"/>
    <property type="project" value="TreeGrafter"/>
</dbReference>
<organism evidence="14 15">
    <name type="scientific">Callithrix jacchus</name>
    <name type="common">White-tufted-ear marmoset</name>
    <name type="synonym">Simia Jacchus</name>
    <dbReference type="NCBI Taxonomy" id="9483"/>
    <lineage>
        <taxon>Eukaryota</taxon>
        <taxon>Metazoa</taxon>
        <taxon>Chordata</taxon>
        <taxon>Craniata</taxon>
        <taxon>Vertebrata</taxon>
        <taxon>Euteleostomi</taxon>
        <taxon>Mammalia</taxon>
        <taxon>Eutheria</taxon>
        <taxon>Euarchontoglires</taxon>
        <taxon>Primates</taxon>
        <taxon>Haplorrhini</taxon>
        <taxon>Platyrrhini</taxon>
        <taxon>Cebidae</taxon>
        <taxon>Callitrichinae</taxon>
        <taxon>Callithrix</taxon>
        <taxon>Callithrix</taxon>
    </lineage>
</organism>
<keyword evidence="5 13" id="KW-0372">Hormone</keyword>
<evidence type="ECO:0000256" key="6">
    <source>
        <dbReference type="ARBA" id="ARBA00022723"/>
    </source>
</evidence>
<dbReference type="GO" id="GO:0046427">
    <property type="term" value="P:positive regulation of receptor signaling pathway via JAK-STAT"/>
    <property type="evidence" value="ECO:0007669"/>
    <property type="project" value="TreeGrafter"/>
</dbReference>
<dbReference type="AlphaFoldDB" id="F7H8S0"/>
<dbReference type="InParanoid" id="F7H8S0"/>